<protein>
    <submittedName>
        <fullName evidence="1">Uncharacterized protein</fullName>
    </submittedName>
</protein>
<proteinExistence type="predicted"/>
<name>K1RYV4_9ZZZZ</name>
<accession>K1RYV4</accession>
<dbReference type="EMBL" id="AJWY01011089">
    <property type="protein sequence ID" value="EKC53712.1"/>
    <property type="molecule type" value="Genomic_DNA"/>
</dbReference>
<organism evidence="1">
    <name type="scientific">human gut metagenome</name>
    <dbReference type="NCBI Taxonomy" id="408170"/>
    <lineage>
        <taxon>unclassified sequences</taxon>
        <taxon>metagenomes</taxon>
        <taxon>organismal metagenomes</taxon>
    </lineage>
</organism>
<dbReference type="AlphaFoldDB" id="K1RYV4"/>
<evidence type="ECO:0000313" key="1">
    <source>
        <dbReference type="EMBL" id="EKC53712.1"/>
    </source>
</evidence>
<reference evidence="1" key="1">
    <citation type="journal article" date="2013" name="Environ. Microbiol.">
        <title>Microbiota from the distal guts of lean and obese adolescents exhibit partial functional redundancy besides clear differences in community structure.</title>
        <authorList>
            <person name="Ferrer M."/>
            <person name="Ruiz A."/>
            <person name="Lanza F."/>
            <person name="Haange S.B."/>
            <person name="Oberbach A."/>
            <person name="Till H."/>
            <person name="Bargiela R."/>
            <person name="Campoy C."/>
            <person name="Segura M.T."/>
            <person name="Richter M."/>
            <person name="von Bergen M."/>
            <person name="Seifert J."/>
            <person name="Suarez A."/>
        </authorList>
    </citation>
    <scope>NUCLEOTIDE SEQUENCE</scope>
</reference>
<feature type="non-terminal residue" evidence="1">
    <location>
        <position position="41"/>
    </location>
</feature>
<gene>
    <name evidence="1" type="ORF">LEA_16230</name>
</gene>
<comment type="caution">
    <text evidence="1">The sequence shown here is derived from an EMBL/GenBank/DDBJ whole genome shotgun (WGS) entry which is preliminary data.</text>
</comment>
<sequence>MVRGADGEYHTITGNQMGVLLLDYIITARRRKGTLPENAAA</sequence>